<sequence>MQHTHCCHATLAIFMKANSPHYFIGRVIINKGNTKMNLRNRIQKWRQYRQNLHELRLCTDRNLADLGIARSDIRRVAWQACS</sequence>
<dbReference type="EMBL" id="JACGXN010000001">
    <property type="protein sequence ID" value="MBA8877150.1"/>
    <property type="molecule type" value="Genomic_DNA"/>
</dbReference>
<name>A0A839EKA3_9HYPH</name>
<protein>
    <submittedName>
        <fullName evidence="2">Uncharacterized protein YjiS (DUF1127 family)</fullName>
    </submittedName>
</protein>
<keyword evidence="3" id="KW-1185">Reference proteome</keyword>
<organism evidence="2 3">
    <name type="scientific">Phyllobacterium myrsinacearum</name>
    <dbReference type="NCBI Taxonomy" id="28101"/>
    <lineage>
        <taxon>Bacteria</taxon>
        <taxon>Pseudomonadati</taxon>
        <taxon>Pseudomonadota</taxon>
        <taxon>Alphaproteobacteria</taxon>
        <taxon>Hyphomicrobiales</taxon>
        <taxon>Phyllobacteriaceae</taxon>
        <taxon>Phyllobacterium</taxon>
    </lineage>
</organism>
<dbReference type="InterPro" id="IPR009506">
    <property type="entry name" value="YjiS-like"/>
</dbReference>
<comment type="caution">
    <text evidence="2">The sequence shown here is derived from an EMBL/GenBank/DDBJ whole genome shotgun (WGS) entry which is preliminary data.</text>
</comment>
<reference evidence="2 3" key="1">
    <citation type="submission" date="2020-07" db="EMBL/GenBank/DDBJ databases">
        <title>Genomic Encyclopedia of Type Strains, Phase IV (KMG-V): Genome sequencing to study the core and pangenomes of soil and plant-associated prokaryotes.</title>
        <authorList>
            <person name="Whitman W."/>
        </authorList>
    </citation>
    <scope>NUCLEOTIDE SEQUENCE [LARGE SCALE GENOMIC DNA]</scope>
    <source>
        <strain evidence="2 3">AN3</strain>
    </source>
</reference>
<dbReference type="Proteomes" id="UP000549052">
    <property type="component" value="Unassembled WGS sequence"/>
</dbReference>
<proteinExistence type="predicted"/>
<gene>
    <name evidence="2" type="ORF">FHW16_000832</name>
</gene>
<dbReference type="AlphaFoldDB" id="A0A839EKA3"/>
<evidence type="ECO:0000259" key="1">
    <source>
        <dbReference type="Pfam" id="PF06568"/>
    </source>
</evidence>
<evidence type="ECO:0000313" key="3">
    <source>
        <dbReference type="Proteomes" id="UP000549052"/>
    </source>
</evidence>
<dbReference type="Pfam" id="PF06568">
    <property type="entry name" value="YjiS-like"/>
    <property type="match status" value="1"/>
</dbReference>
<feature type="domain" description="YjiS-like" evidence="1">
    <location>
        <begin position="38"/>
        <end position="74"/>
    </location>
</feature>
<evidence type="ECO:0000313" key="2">
    <source>
        <dbReference type="EMBL" id="MBA8877150.1"/>
    </source>
</evidence>
<accession>A0A839EKA3</accession>